<dbReference type="InterPro" id="IPR020846">
    <property type="entry name" value="MFS_dom"/>
</dbReference>
<evidence type="ECO:0000256" key="4">
    <source>
        <dbReference type="ARBA" id="ARBA00022692"/>
    </source>
</evidence>
<feature type="transmembrane region" description="Helical" evidence="7">
    <location>
        <begin position="325"/>
        <end position="346"/>
    </location>
</feature>
<name>A0A7L4WF20_9LACT</name>
<dbReference type="InterPro" id="IPR036259">
    <property type="entry name" value="MFS_trans_sf"/>
</dbReference>
<dbReference type="SUPFAM" id="SSF103473">
    <property type="entry name" value="MFS general substrate transporter"/>
    <property type="match status" value="1"/>
</dbReference>
<reference evidence="9 10" key="1">
    <citation type="submission" date="2016-09" db="EMBL/GenBank/DDBJ databases">
        <title>Lactic acid bacteria from MAP meat Genome sequencing and assembly.</title>
        <authorList>
            <person name="Behr J."/>
            <person name="Hilgarth M."/>
            <person name="Vogel R.F."/>
        </authorList>
    </citation>
    <scope>NUCLEOTIDE SEQUENCE [LARGE SCALE GENOMIC DNA]</scope>
    <source>
        <strain evidence="9 10">TMW21615</strain>
    </source>
</reference>
<dbReference type="PROSITE" id="PS50850">
    <property type="entry name" value="MFS"/>
    <property type="match status" value="1"/>
</dbReference>
<evidence type="ECO:0000313" key="10">
    <source>
        <dbReference type="Proteomes" id="UP000516280"/>
    </source>
</evidence>
<evidence type="ECO:0000256" key="1">
    <source>
        <dbReference type="ARBA" id="ARBA00004651"/>
    </source>
</evidence>
<keyword evidence="6 7" id="KW-0472">Membrane</keyword>
<keyword evidence="4 7" id="KW-0812">Transmembrane</keyword>
<feature type="transmembrane region" description="Helical" evidence="7">
    <location>
        <begin position="156"/>
        <end position="179"/>
    </location>
</feature>
<evidence type="ECO:0000256" key="5">
    <source>
        <dbReference type="ARBA" id="ARBA00022989"/>
    </source>
</evidence>
<feature type="transmembrane region" description="Helical" evidence="7">
    <location>
        <begin position="388"/>
        <end position="408"/>
    </location>
</feature>
<keyword evidence="3" id="KW-0813">Transport</keyword>
<feature type="transmembrane region" description="Helical" evidence="7">
    <location>
        <begin position="69"/>
        <end position="90"/>
    </location>
</feature>
<feature type="transmembrane region" description="Helical" evidence="7">
    <location>
        <begin position="124"/>
        <end position="144"/>
    </location>
</feature>
<evidence type="ECO:0000256" key="2">
    <source>
        <dbReference type="ARBA" id="ARBA00008335"/>
    </source>
</evidence>
<dbReference type="Pfam" id="PF07690">
    <property type="entry name" value="MFS_1"/>
    <property type="match status" value="2"/>
</dbReference>
<gene>
    <name evidence="9" type="ORF">BHS01_03730</name>
</gene>
<evidence type="ECO:0000259" key="8">
    <source>
        <dbReference type="PROSITE" id="PS50850"/>
    </source>
</evidence>
<dbReference type="PANTHER" id="PTHR23514:SF3">
    <property type="entry name" value="BYPASS OF STOP CODON PROTEIN 6"/>
    <property type="match status" value="1"/>
</dbReference>
<protein>
    <recommendedName>
        <fullName evidence="8">Major facilitator superfamily (MFS) profile domain-containing protein</fullName>
    </recommendedName>
</protein>
<dbReference type="Gene3D" id="1.20.1250.20">
    <property type="entry name" value="MFS general substrate transporter like domains"/>
    <property type="match status" value="2"/>
</dbReference>
<feature type="transmembrane region" description="Helical" evidence="7">
    <location>
        <begin position="236"/>
        <end position="259"/>
    </location>
</feature>
<dbReference type="PANTHER" id="PTHR23514">
    <property type="entry name" value="BYPASS OF STOP CODON PROTEIN 6"/>
    <property type="match status" value="1"/>
</dbReference>
<feature type="transmembrane region" description="Helical" evidence="7">
    <location>
        <begin position="32"/>
        <end position="49"/>
    </location>
</feature>
<dbReference type="InterPro" id="IPR011701">
    <property type="entry name" value="MFS"/>
</dbReference>
<dbReference type="GO" id="GO:0005886">
    <property type="term" value="C:plasma membrane"/>
    <property type="evidence" value="ECO:0007669"/>
    <property type="project" value="UniProtKB-SubCell"/>
</dbReference>
<dbReference type="GO" id="GO:0022857">
    <property type="term" value="F:transmembrane transporter activity"/>
    <property type="evidence" value="ECO:0007669"/>
    <property type="project" value="InterPro"/>
</dbReference>
<evidence type="ECO:0000256" key="3">
    <source>
        <dbReference type="ARBA" id="ARBA00022448"/>
    </source>
</evidence>
<dbReference type="Proteomes" id="UP000516280">
    <property type="component" value="Chromosome"/>
</dbReference>
<comment type="similarity">
    <text evidence="2">Belongs to the major facilitator superfamily.</text>
</comment>
<organism evidence="9 10">
    <name type="scientific">Pseudolactococcus paracarnosus</name>
    <dbReference type="NCBI Taxonomy" id="2749962"/>
    <lineage>
        <taxon>Bacteria</taxon>
        <taxon>Bacillati</taxon>
        <taxon>Bacillota</taxon>
        <taxon>Bacilli</taxon>
        <taxon>Lactobacillales</taxon>
        <taxon>Streptococcaceae</taxon>
        <taxon>Pseudolactococcus</taxon>
    </lineage>
</organism>
<evidence type="ECO:0000256" key="7">
    <source>
        <dbReference type="SAM" id="Phobius"/>
    </source>
</evidence>
<feature type="domain" description="Major facilitator superfamily (MFS) profile" evidence="8">
    <location>
        <begin position="32"/>
        <end position="412"/>
    </location>
</feature>
<comment type="subcellular location">
    <subcellularLocation>
        <location evidence="1">Cell membrane</location>
        <topology evidence="1">Multi-pass membrane protein</topology>
    </subcellularLocation>
</comment>
<feature type="transmembrane region" description="Helical" evidence="7">
    <location>
        <begin position="271"/>
        <end position="288"/>
    </location>
</feature>
<accession>A0A7L4WF20</accession>
<evidence type="ECO:0000256" key="6">
    <source>
        <dbReference type="ARBA" id="ARBA00023136"/>
    </source>
</evidence>
<dbReference type="KEGG" id="lpaa:BHS01_03730"/>
<feature type="transmembrane region" description="Helical" evidence="7">
    <location>
        <begin position="102"/>
        <end position="118"/>
    </location>
</feature>
<evidence type="ECO:0000313" key="9">
    <source>
        <dbReference type="EMBL" id="QDJ27702.1"/>
    </source>
</evidence>
<dbReference type="AlphaFoldDB" id="A0A7L4WF20"/>
<dbReference type="InterPro" id="IPR051788">
    <property type="entry name" value="MFS_Transporter"/>
</dbReference>
<feature type="transmembrane region" description="Helical" evidence="7">
    <location>
        <begin position="358"/>
        <end position="376"/>
    </location>
</feature>
<feature type="transmembrane region" description="Helical" evidence="7">
    <location>
        <begin position="185"/>
        <end position="206"/>
    </location>
</feature>
<dbReference type="EMBL" id="CP017195">
    <property type="protein sequence ID" value="QDJ27702.1"/>
    <property type="molecule type" value="Genomic_DNA"/>
</dbReference>
<keyword evidence="5 7" id="KW-1133">Transmembrane helix</keyword>
<proteinExistence type="inferred from homology"/>
<sequence length="414" mass="46177">MRAKAGSFYFYDDGDISLPIPLCEVKMTRKPILSALVVINFIIYISLGLPDSILGSAWPSMRETYGMGASQISYLTTIILLFSVLSSLLYTKIARYFTTSQVIFTSMILVIIGLGLMMMTSNPWVLFISTPFMGIGQGAIDVTVNHFAAKHLPSSLMSLLHGFYGVGVSMSSAILTFFLANFASWRLAIVTIAILEILILALIFIYRRHFSEPDDEALDHHNETSRLVSQKFKLSYLINPLFYFFYAIEGVVGVFLATYYVEAFQVSSAEAAFFTTLFWLGLMFGRFLTGALTRFFSDRAILFGHLLGLVAMSLTLLLPPGVYTVLTAFMLGLAMSSLYPLMMMVPNRIYSEPIAKQVISYNVGFCMLGTLIFPLIFSGLFKSLGFGIFPYLICGLTLVLFMIAGYIFKKYQTI</sequence>
<feature type="transmembrane region" description="Helical" evidence="7">
    <location>
        <begin position="300"/>
        <end position="319"/>
    </location>
</feature>